<comment type="subcellular location">
    <subcellularLocation>
        <location evidence="3">Endoplasmic reticulum membrane</location>
        <topology evidence="3">Peripheral membrane protein</topology>
    </subcellularLocation>
    <subcellularLocation>
        <location evidence="2">Microsome membrane</location>
        <topology evidence="2">Peripheral membrane protein</topology>
    </subcellularLocation>
</comment>
<keyword evidence="6 13" id="KW-0479">Metal-binding</keyword>
<reference evidence="16" key="1">
    <citation type="submission" date="2020-03" db="EMBL/GenBank/DDBJ databases">
        <title>Transcriptomic Profiling of the Digestive Tract of the Rat Flea, Xenopsylla cheopis, Following Blood Feeding and Infection with Yersinia pestis.</title>
        <authorList>
            <person name="Bland D.M."/>
            <person name="Martens C.A."/>
            <person name="Virtaneva K."/>
            <person name="Kanakabandi K."/>
            <person name="Long D."/>
            <person name="Rosenke R."/>
            <person name="Saturday G.A."/>
            <person name="Hoyt F.H."/>
            <person name="Bruno D.P."/>
            <person name="Ribeiro J.M.C."/>
            <person name="Hinnebusch J."/>
        </authorList>
    </citation>
    <scope>NUCLEOTIDE SEQUENCE</scope>
</reference>
<evidence type="ECO:0000256" key="11">
    <source>
        <dbReference type="ARBA" id="ARBA00023033"/>
    </source>
</evidence>
<evidence type="ECO:0000256" key="15">
    <source>
        <dbReference type="SAM" id="Phobius"/>
    </source>
</evidence>
<name>A0A6M2DPC0_XENCH</name>
<dbReference type="GO" id="GO:0005506">
    <property type="term" value="F:iron ion binding"/>
    <property type="evidence" value="ECO:0007669"/>
    <property type="project" value="InterPro"/>
</dbReference>
<keyword evidence="12 15" id="KW-0472">Membrane</keyword>
<dbReference type="AlphaFoldDB" id="A0A6M2DPC0"/>
<dbReference type="FunFam" id="1.10.630.10:FF:000042">
    <property type="entry name" value="Cytochrome P450"/>
    <property type="match status" value="1"/>
</dbReference>
<dbReference type="InterPro" id="IPR050476">
    <property type="entry name" value="Insect_CytP450_Detox"/>
</dbReference>
<keyword evidence="11 14" id="KW-0503">Monooxygenase</keyword>
<feature type="transmembrane region" description="Helical" evidence="15">
    <location>
        <begin position="6"/>
        <end position="22"/>
    </location>
</feature>
<keyword evidence="15" id="KW-0812">Transmembrane</keyword>
<dbReference type="Gene3D" id="1.10.630.10">
    <property type="entry name" value="Cytochrome P450"/>
    <property type="match status" value="1"/>
</dbReference>
<dbReference type="InterPro" id="IPR001128">
    <property type="entry name" value="Cyt_P450"/>
</dbReference>
<protein>
    <submittedName>
        <fullName evidence="16">Putative cytochrome</fullName>
    </submittedName>
</protein>
<dbReference type="PRINTS" id="PR00463">
    <property type="entry name" value="EP450I"/>
</dbReference>
<evidence type="ECO:0000256" key="6">
    <source>
        <dbReference type="ARBA" id="ARBA00022723"/>
    </source>
</evidence>
<evidence type="ECO:0000256" key="14">
    <source>
        <dbReference type="RuleBase" id="RU000461"/>
    </source>
</evidence>
<comment type="similarity">
    <text evidence="4 14">Belongs to the cytochrome P450 family.</text>
</comment>
<keyword evidence="7" id="KW-0256">Endoplasmic reticulum</keyword>
<evidence type="ECO:0000256" key="5">
    <source>
        <dbReference type="ARBA" id="ARBA00022617"/>
    </source>
</evidence>
<evidence type="ECO:0000256" key="13">
    <source>
        <dbReference type="PIRSR" id="PIRSR602401-1"/>
    </source>
</evidence>
<dbReference type="GO" id="GO:0020037">
    <property type="term" value="F:heme binding"/>
    <property type="evidence" value="ECO:0007669"/>
    <property type="project" value="InterPro"/>
</dbReference>
<dbReference type="Pfam" id="PF00067">
    <property type="entry name" value="p450"/>
    <property type="match status" value="1"/>
</dbReference>
<evidence type="ECO:0000256" key="2">
    <source>
        <dbReference type="ARBA" id="ARBA00004174"/>
    </source>
</evidence>
<evidence type="ECO:0000256" key="3">
    <source>
        <dbReference type="ARBA" id="ARBA00004406"/>
    </source>
</evidence>
<dbReference type="InterPro" id="IPR036396">
    <property type="entry name" value="Cyt_P450_sf"/>
</dbReference>
<accession>A0A6M2DPC0</accession>
<dbReference type="InterPro" id="IPR017972">
    <property type="entry name" value="Cyt_P450_CS"/>
</dbReference>
<evidence type="ECO:0000256" key="8">
    <source>
        <dbReference type="ARBA" id="ARBA00022848"/>
    </source>
</evidence>
<keyword evidence="5 13" id="KW-0349">Heme</keyword>
<dbReference type="PANTHER" id="PTHR24292">
    <property type="entry name" value="CYTOCHROME P450"/>
    <property type="match status" value="1"/>
</dbReference>
<dbReference type="SUPFAM" id="SSF48264">
    <property type="entry name" value="Cytochrome P450"/>
    <property type="match status" value="1"/>
</dbReference>
<sequence length="529" mass="61553">MWLTLLIGAILLWAIYVFYTWHSDKFKGTKVPYMTLSTTLKNTMMIMLKKEDIIGNMSKVYKAFPDSRFMGFFQFRTPAIMLRDPELIRQVGVKDFDSFLNHQSFFDPNLEPLFGNSLVALQDQKWRDMRATLSPAFTGSKMRHMFQFIVECSQQMTDHLKKEYKKKGPLDIEMKDMVTKYANDVIATSAFGIKIDTLENPENMFYKMGLRISNFGGFWVLIKFFCFWLIPRIMKLLNITLLERNVAKFFRSLVHDTMAVREKEGIVRPDMIHLLMQARKGALQHEVTNDGVNDGFATAADSNLKTSQKRGWTDDEITGQALLFFLAGFESISTAICFTVYELAINPDVQKILQEEIDDVCQELKDQELVDYERLQKMKYLDMVVSEGLRKWPAAIATDRVCNRPYVLEDYDGNKFELKKDDMVMIPIYDLHHDEKYYMNPSTFDPSRFSEENKQDIKPFTYLPFGVGPRNCIGSRFALMEMKALLFNLLKDFDLVPGEKTQIPIRLAKGAMQVKPENGYWVKFKLRNK</sequence>
<feature type="transmembrane region" description="Helical" evidence="15">
    <location>
        <begin position="212"/>
        <end position="230"/>
    </location>
</feature>
<dbReference type="GO" id="GO:0016705">
    <property type="term" value="F:oxidoreductase activity, acting on paired donors, with incorporation or reduction of molecular oxygen"/>
    <property type="evidence" value="ECO:0007669"/>
    <property type="project" value="InterPro"/>
</dbReference>
<evidence type="ECO:0000256" key="1">
    <source>
        <dbReference type="ARBA" id="ARBA00001971"/>
    </source>
</evidence>
<organism evidence="16">
    <name type="scientific">Xenopsylla cheopis</name>
    <name type="common">Oriental rat flea</name>
    <name type="synonym">Pulex cheopis</name>
    <dbReference type="NCBI Taxonomy" id="163159"/>
    <lineage>
        <taxon>Eukaryota</taxon>
        <taxon>Metazoa</taxon>
        <taxon>Ecdysozoa</taxon>
        <taxon>Arthropoda</taxon>
        <taxon>Hexapoda</taxon>
        <taxon>Insecta</taxon>
        <taxon>Pterygota</taxon>
        <taxon>Neoptera</taxon>
        <taxon>Endopterygota</taxon>
        <taxon>Siphonaptera</taxon>
        <taxon>Pulicidae</taxon>
        <taxon>Xenopsyllinae</taxon>
        <taxon>Xenopsylla</taxon>
    </lineage>
</organism>
<keyword evidence="10 13" id="KW-0408">Iron</keyword>
<proteinExistence type="inferred from homology"/>
<dbReference type="GO" id="GO:0005789">
    <property type="term" value="C:endoplasmic reticulum membrane"/>
    <property type="evidence" value="ECO:0007669"/>
    <property type="project" value="UniProtKB-SubCell"/>
</dbReference>
<dbReference type="GO" id="GO:0004497">
    <property type="term" value="F:monooxygenase activity"/>
    <property type="evidence" value="ECO:0007669"/>
    <property type="project" value="UniProtKB-KW"/>
</dbReference>
<evidence type="ECO:0000256" key="10">
    <source>
        <dbReference type="ARBA" id="ARBA00023004"/>
    </source>
</evidence>
<keyword evidence="8" id="KW-0492">Microsome</keyword>
<evidence type="ECO:0000313" key="16">
    <source>
        <dbReference type="EMBL" id="NOV48112.1"/>
    </source>
</evidence>
<dbReference type="EMBL" id="GIIL01004386">
    <property type="protein sequence ID" value="NOV48112.1"/>
    <property type="molecule type" value="Transcribed_RNA"/>
</dbReference>
<evidence type="ECO:0000256" key="9">
    <source>
        <dbReference type="ARBA" id="ARBA00023002"/>
    </source>
</evidence>
<dbReference type="PRINTS" id="PR00385">
    <property type="entry name" value="P450"/>
</dbReference>
<keyword evidence="9 14" id="KW-0560">Oxidoreductase</keyword>
<keyword evidence="15" id="KW-1133">Transmembrane helix</keyword>
<dbReference type="PROSITE" id="PS00086">
    <property type="entry name" value="CYTOCHROME_P450"/>
    <property type="match status" value="1"/>
</dbReference>
<dbReference type="CDD" id="cd11056">
    <property type="entry name" value="CYP6-like"/>
    <property type="match status" value="1"/>
</dbReference>
<feature type="binding site" description="axial binding residue" evidence="13">
    <location>
        <position position="472"/>
    </location>
    <ligand>
        <name>heme</name>
        <dbReference type="ChEBI" id="CHEBI:30413"/>
    </ligand>
    <ligandPart>
        <name>Fe</name>
        <dbReference type="ChEBI" id="CHEBI:18248"/>
    </ligandPart>
</feature>
<evidence type="ECO:0000256" key="7">
    <source>
        <dbReference type="ARBA" id="ARBA00022824"/>
    </source>
</evidence>
<evidence type="ECO:0000256" key="12">
    <source>
        <dbReference type="ARBA" id="ARBA00023136"/>
    </source>
</evidence>
<dbReference type="InterPro" id="IPR002401">
    <property type="entry name" value="Cyt_P450_E_grp-I"/>
</dbReference>
<dbReference type="PANTHER" id="PTHR24292:SF54">
    <property type="entry name" value="CYP9F3-RELATED"/>
    <property type="match status" value="1"/>
</dbReference>
<evidence type="ECO:0000256" key="4">
    <source>
        <dbReference type="ARBA" id="ARBA00010617"/>
    </source>
</evidence>
<comment type="cofactor">
    <cofactor evidence="1 13">
        <name>heme</name>
        <dbReference type="ChEBI" id="CHEBI:30413"/>
    </cofactor>
</comment>